<proteinExistence type="predicted"/>
<gene>
    <name evidence="1" type="ORF">MYCFIDRAFT_178066</name>
</gene>
<dbReference type="VEuPathDB" id="FungiDB:MYCFIDRAFT_178066"/>
<organism evidence="1 2">
    <name type="scientific">Pseudocercospora fijiensis (strain CIRAD86)</name>
    <name type="common">Black leaf streak disease fungus</name>
    <name type="synonym">Mycosphaerella fijiensis</name>
    <dbReference type="NCBI Taxonomy" id="383855"/>
    <lineage>
        <taxon>Eukaryota</taxon>
        <taxon>Fungi</taxon>
        <taxon>Dikarya</taxon>
        <taxon>Ascomycota</taxon>
        <taxon>Pezizomycotina</taxon>
        <taxon>Dothideomycetes</taxon>
        <taxon>Dothideomycetidae</taxon>
        <taxon>Mycosphaerellales</taxon>
        <taxon>Mycosphaerellaceae</taxon>
        <taxon>Pseudocercospora</taxon>
    </lineage>
</organism>
<dbReference type="KEGG" id="pfj:MYCFIDRAFT_178066"/>
<evidence type="ECO:0000313" key="2">
    <source>
        <dbReference type="Proteomes" id="UP000016932"/>
    </source>
</evidence>
<protein>
    <submittedName>
        <fullName evidence="1">Uncharacterized protein</fullName>
    </submittedName>
</protein>
<sequence>MQKYRKVLFAQVAAAAVKRGRALVLWIVPAARPQKLGLGYMAKNSNDEVEFIKCCFMKTSIARVKRYQRESDDEWYQPTTPLNIQDLRYMPQDLEHNRPQHETQRHHVLASPDHAYFCASSPY</sequence>
<dbReference type="Proteomes" id="UP000016932">
    <property type="component" value="Unassembled WGS sequence"/>
</dbReference>
<dbReference type="AlphaFoldDB" id="M3AQV3"/>
<accession>M3AQV3</accession>
<keyword evidence="2" id="KW-1185">Reference proteome</keyword>
<dbReference type="GeneID" id="19333881"/>
<dbReference type="HOGENOM" id="CLU_2016258_0_0_1"/>
<name>M3AQV3_PSEFD</name>
<dbReference type="RefSeq" id="XP_007930187.1">
    <property type="nucleotide sequence ID" value="XM_007931996.1"/>
</dbReference>
<dbReference type="EMBL" id="KB446562">
    <property type="protein sequence ID" value="EME79478.1"/>
    <property type="molecule type" value="Genomic_DNA"/>
</dbReference>
<reference evidence="1 2" key="1">
    <citation type="journal article" date="2012" name="PLoS Pathog.">
        <title>Diverse lifestyles and strategies of plant pathogenesis encoded in the genomes of eighteen Dothideomycetes fungi.</title>
        <authorList>
            <person name="Ohm R.A."/>
            <person name="Feau N."/>
            <person name="Henrissat B."/>
            <person name="Schoch C.L."/>
            <person name="Horwitz B.A."/>
            <person name="Barry K.W."/>
            <person name="Condon B.J."/>
            <person name="Copeland A.C."/>
            <person name="Dhillon B."/>
            <person name="Glaser F."/>
            <person name="Hesse C.N."/>
            <person name="Kosti I."/>
            <person name="LaButti K."/>
            <person name="Lindquist E.A."/>
            <person name="Lucas S."/>
            <person name="Salamov A.A."/>
            <person name="Bradshaw R.E."/>
            <person name="Ciuffetti L."/>
            <person name="Hamelin R.C."/>
            <person name="Kema G.H.J."/>
            <person name="Lawrence C."/>
            <person name="Scott J.A."/>
            <person name="Spatafora J.W."/>
            <person name="Turgeon B.G."/>
            <person name="de Wit P.J.G.M."/>
            <person name="Zhong S."/>
            <person name="Goodwin S.B."/>
            <person name="Grigoriev I.V."/>
        </authorList>
    </citation>
    <scope>NUCLEOTIDE SEQUENCE [LARGE SCALE GENOMIC DNA]</scope>
    <source>
        <strain evidence="1 2">CIRAD86</strain>
    </source>
</reference>
<evidence type="ECO:0000313" key="1">
    <source>
        <dbReference type="EMBL" id="EME79478.1"/>
    </source>
</evidence>